<keyword evidence="6" id="KW-1185">Reference proteome</keyword>
<dbReference type="OMA" id="CINVDKN"/>
<dbReference type="InterPro" id="IPR055377">
    <property type="entry name" value="GH3_M"/>
</dbReference>
<evidence type="ECO:0000259" key="3">
    <source>
        <dbReference type="Pfam" id="PF23571"/>
    </source>
</evidence>
<evidence type="ECO:0000313" key="5">
    <source>
        <dbReference type="EnsemblPlants" id="KQL03381"/>
    </source>
</evidence>
<evidence type="ECO:0000313" key="6">
    <source>
        <dbReference type="Proteomes" id="UP000004995"/>
    </source>
</evidence>
<protein>
    <submittedName>
        <fullName evidence="5">Uncharacterized protein</fullName>
    </submittedName>
</protein>
<dbReference type="Pfam" id="PF03321">
    <property type="entry name" value="GH3"/>
    <property type="match status" value="1"/>
</dbReference>
<reference evidence="5" key="2">
    <citation type="submission" date="2018-08" db="UniProtKB">
        <authorList>
            <consortium name="EnsemblPlants"/>
        </authorList>
    </citation>
    <scope>IDENTIFICATION</scope>
    <source>
        <strain evidence="5">Yugu1</strain>
    </source>
</reference>
<dbReference type="eggNOG" id="ENOG502QTQD">
    <property type="taxonomic scope" value="Eukaryota"/>
</dbReference>
<proteinExistence type="inferred from homology"/>
<dbReference type="AlphaFoldDB" id="K3XQ52"/>
<dbReference type="GO" id="GO:0016881">
    <property type="term" value="F:acid-amino acid ligase activity"/>
    <property type="evidence" value="ECO:0000318"/>
    <property type="project" value="GO_Central"/>
</dbReference>
<sequence>MSGKKHDEFSGEEVIAEFEALTRDAAAVQRETLRWILADNAETEYLRDRGLAGRTDAASFRACVPLATHADVEPYIARIADGDTSALRTTQGKRKYLPVNDELFKLTMHVYRTSFAFRNRYVDAMHFVSDCYYDFIRSISTCRAFPVDGGGKALQFVYGSRRFTTKGGLTATTATTNLYLAQGYKAAVRGIQLPSCSPDEVIFGPDFAESLYCHLLCGLLFAGEVRVVFAMFGHNLALAFEALERVWEELCHDIRRGAPSPARVTSPAVRRAVSALLAAPNPALADEVARRCAGLTDWYGVIPALWPNARYVHTIMTGSMEHYVRKLRHYAGGLPLVAMDYGASEGMVGANVEPEMPPESATFTVLPNTAYFEFIPLKTSDDGAACPDASYAEAEPVGLTEVTVGEHYEVVMTTFAGDVVKVAGFYNSTPKLKFVCRGILTLSINVDKNNEQDVQLAVDTASKILAAERLEVLEYTSHADASSDPGHYVIFWELNAEANDDVLQSCCDELDRAFVDAGYVSSRKTKAIGPLELRVLQPGTFQKVMDHYLSLGAPVNQFKLLRCVAKSNSSVLRILSSSTVKVLFSTAYE</sequence>
<dbReference type="PANTHER" id="PTHR31901:SF42">
    <property type="entry name" value="INDOLE-3-ACETIC ACID-AMIDO SYNTHETASE GH3.6"/>
    <property type="match status" value="1"/>
</dbReference>
<dbReference type="EMBL" id="AGNK02002760">
    <property type="status" value="NOT_ANNOTATED_CDS"/>
    <property type="molecule type" value="Genomic_DNA"/>
</dbReference>
<feature type="domain" description="GH3 C-terminal" evidence="4">
    <location>
        <begin position="452"/>
        <end position="567"/>
    </location>
</feature>
<comment type="similarity">
    <text evidence="1">Belongs to the IAA-amido conjugating enzyme family.</text>
</comment>
<reference evidence="6" key="1">
    <citation type="journal article" date="2012" name="Nat. Biotechnol.">
        <title>Reference genome sequence of the model plant Setaria.</title>
        <authorList>
            <person name="Bennetzen J.L."/>
            <person name="Schmutz J."/>
            <person name="Wang H."/>
            <person name="Percifield R."/>
            <person name="Hawkins J."/>
            <person name="Pontaroli A.C."/>
            <person name="Estep M."/>
            <person name="Feng L."/>
            <person name="Vaughn J.N."/>
            <person name="Grimwood J."/>
            <person name="Jenkins J."/>
            <person name="Barry K."/>
            <person name="Lindquist E."/>
            <person name="Hellsten U."/>
            <person name="Deshpande S."/>
            <person name="Wang X."/>
            <person name="Wu X."/>
            <person name="Mitros T."/>
            <person name="Triplett J."/>
            <person name="Yang X."/>
            <person name="Ye C.Y."/>
            <person name="Mauro-Herrera M."/>
            <person name="Wang L."/>
            <person name="Li P."/>
            <person name="Sharma M."/>
            <person name="Sharma R."/>
            <person name="Ronald P.C."/>
            <person name="Panaud O."/>
            <person name="Kellogg E.A."/>
            <person name="Brutnell T.P."/>
            <person name="Doust A.N."/>
            <person name="Tuskan G.A."/>
            <person name="Rokhsar D."/>
            <person name="Devos K.M."/>
        </authorList>
    </citation>
    <scope>NUCLEOTIDE SEQUENCE [LARGE SCALE GENOMIC DNA]</scope>
    <source>
        <strain evidence="6">cv. Yugu1</strain>
    </source>
</reference>
<dbReference type="EnsemblPlants" id="KQL03381">
    <property type="protein sequence ID" value="KQL03381"/>
    <property type="gene ID" value="SETIT_004032mg"/>
</dbReference>
<dbReference type="InParanoid" id="K3XQ52"/>
<evidence type="ECO:0000256" key="2">
    <source>
        <dbReference type="ARBA" id="ARBA00022598"/>
    </source>
</evidence>
<dbReference type="Pfam" id="PF23571">
    <property type="entry name" value="GH3_M"/>
    <property type="match status" value="1"/>
</dbReference>
<organism evidence="5 6">
    <name type="scientific">Setaria italica</name>
    <name type="common">Foxtail millet</name>
    <name type="synonym">Panicum italicum</name>
    <dbReference type="NCBI Taxonomy" id="4555"/>
    <lineage>
        <taxon>Eukaryota</taxon>
        <taxon>Viridiplantae</taxon>
        <taxon>Streptophyta</taxon>
        <taxon>Embryophyta</taxon>
        <taxon>Tracheophyta</taxon>
        <taxon>Spermatophyta</taxon>
        <taxon>Magnoliopsida</taxon>
        <taxon>Liliopsida</taxon>
        <taxon>Poales</taxon>
        <taxon>Poaceae</taxon>
        <taxon>PACMAD clade</taxon>
        <taxon>Panicoideae</taxon>
        <taxon>Panicodae</taxon>
        <taxon>Paniceae</taxon>
        <taxon>Cenchrinae</taxon>
        <taxon>Setaria</taxon>
    </lineage>
</organism>
<accession>K3XQ52</accession>
<dbReference type="HOGENOM" id="CLU_016249_2_1_1"/>
<keyword evidence="2" id="KW-0436">Ligase</keyword>
<evidence type="ECO:0000259" key="4">
    <source>
        <dbReference type="Pfam" id="PF23572"/>
    </source>
</evidence>
<evidence type="ECO:0000256" key="1">
    <source>
        <dbReference type="ARBA" id="ARBA00008068"/>
    </source>
</evidence>
<dbReference type="Pfam" id="PF23572">
    <property type="entry name" value="GH3_C"/>
    <property type="match status" value="1"/>
</dbReference>
<dbReference type="FunCoup" id="K3XQ52">
    <property type="interactions" value="108"/>
</dbReference>
<dbReference type="PANTHER" id="PTHR31901">
    <property type="entry name" value="GH3 DOMAIN-CONTAINING PROTEIN"/>
    <property type="match status" value="1"/>
</dbReference>
<dbReference type="GO" id="GO:0005737">
    <property type="term" value="C:cytoplasm"/>
    <property type="evidence" value="ECO:0000318"/>
    <property type="project" value="GO_Central"/>
</dbReference>
<dbReference type="Gramene" id="KQL03381">
    <property type="protein sequence ID" value="KQL03381"/>
    <property type="gene ID" value="SETIT_004032mg"/>
</dbReference>
<dbReference type="Proteomes" id="UP000004995">
    <property type="component" value="Unassembled WGS sequence"/>
</dbReference>
<feature type="domain" description="GH3 middle" evidence="3">
    <location>
        <begin position="363"/>
        <end position="437"/>
    </location>
</feature>
<dbReference type="InterPro" id="IPR004993">
    <property type="entry name" value="GH3"/>
</dbReference>
<name>K3XQ52_SETIT</name>
<dbReference type="InterPro" id="IPR055378">
    <property type="entry name" value="GH3_C"/>
</dbReference>